<dbReference type="InterPro" id="IPR006311">
    <property type="entry name" value="TAT_signal"/>
</dbReference>
<protein>
    <recommendedName>
        <fullName evidence="2">4Fe-4S ferredoxin-type domain-containing protein</fullName>
    </recommendedName>
</protein>
<organism evidence="1">
    <name type="scientific">marine sediment metagenome</name>
    <dbReference type="NCBI Taxonomy" id="412755"/>
    <lineage>
        <taxon>unclassified sequences</taxon>
        <taxon>metagenomes</taxon>
        <taxon>ecological metagenomes</taxon>
    </lineage>
</organism>
<name>A0A0F9ADI4_9ZZZZ</name>
<dbReference type="SUPFAM" id="SSF54862">
    <property type="entry name" value="4Fe-4S ferredoxins"/>
    <property type="match status" value="1"/>
</dbReference>
<dbReference type="EMBL" id="LAZR01043282">
    <property type="protein sequence ID" value="KKL07465.1"/>
    <property type="molecule type" value="Genomic_DNA"/>
</dbReference>
<gene>
    <name evidence="1" type="ORF">LCGC14_2585770</name>
</gene>
<proteinExistence type="predicted"/>
<feature type="non-terminal residue" evidence="1">
    <location>
        <position position="128"/>
    </location>
</feature>
<reference evidence="1" key="1">
    <citation type="journal article" date="2015" name="Nature">
        <title>Complex archaea that bridge the gap between prokaryotes and eukaryotes.</title>
        <authorList>
            <person name="Spang A."/>
            <person name="Saw J.H."/>
            <person name="Jorgensen S.L."/>
            <person name="Zaremba-Niedzwiedzka K."/>
            <person name="Martijn J."/>
            <person name="Lind A.E."/>
            <person name="van Eijk R."/>
            <person name="Schleper C."/>
            <person name="Guy L."/>
            <person name="Ettema T.J."/>
        </authorList>
    </citation>
    <scope>NUCLEOTIDE SEQUENCE</scope>
</reference>
<evidence type="ECO:0000313" key="1">
    <source>
        <dbReference type="EMBL" id="KKL07465.1"/>
    </source>
</evidence>
<sequence>MSDKKKDKSRRAFLRTGLTAGLTAAAGLGGGSLLASKSLGTGSSGKVKALTTDGRLIEVDADQIEVKPDHENIGRKESMIGLTGRKFVMVVDLALCKNARKCVDACQEGHYLPKDHEWIKLYYMQDSP</sequence>
<dbReference type="PROSITE" id="PS51318">
    <property type="entry name" value="TAT"/>
    <property type="match status" value="1"/>
</dbReference>
<evidence type="ECO:0008006" key="2">
    <source>
        <dbReference type="Google" id="ProtNLM"/>
    </source>
</evidence>
<accession>A0A0F9ADI4</accession>
<dbReference type="AlphaFoldDB" id="A0A0F9ADI4"/>
<comment type="caution">
    <text evidence="1">The sequence shown here is derived from an EMBL/GenBank/DDBJ whole genome shotgun (WGS) entry which is preliminary data.</text>
</comment>